<comment type="similarity">
    <text evidence="1">Belongs to the peptidase C1 family.</text>
</comment>
<reference evidence="4 5" key="1">
    <citation type="submission" date="2011-09" db="EMBL/GenBank/DDBJ databases">
        <title>The permanent draft genome of Caldithrix abyssi DSM 13497.</title>
        <authorList>
            <consortium name="US DOE Joint Genome Institute (JGI-PGF)"/>
            <person name="Lucas S."/>
            <person name="Han J."/>
            <person name="Lapidus A."/>
            <person name="Bruce D."/>
            <person name="Goodwin L."/>
            <person name="Pitluck S."/>
            <person name="Peters L."/>
            <person name="Kyrpides N."/>
            <person name="Mavromatis K."/>
            <person name="Ivanova N."/>
            <person name="Mikhailova N."/>
            <person name="Chertkov O."/>
            <person name="Detter J.C."/>
            <person name="Tapia R."/>
            <person name="Han C."/>
            <person name="Land M."/>
            <person name="Hauser L."/>
            <person name="Markowitz V."/>
            <person name="Cheng J.-F."/>
            <person name="Hugenholtz P."/>
            <person name="Woyke T."/>
            <person name="Wu D."/>
            <person name="Spring S."/>
            <person name="Brambilla E."/>
            <person name="Klenk H.-P."/>
            <person name="Eisen J.A."/>
        </authorList>
    </citation>
    <scope>NUCLEOTIDE SEQUENCE [LARGE SCALE GENOMIC DNA]</scope>
    <source>
        <strain evidence="4 5">DSM 13497</strain>
    </source>
</reference>
<keyword evidence="2" id="KW-0732">Signal</keyword>
<keyword evidence="1" id="KW-0031">Aminopeptidase</keyword>
<evidence type="ECO:0000313" key="3">
    <source>
        <dbReference type="EMBL" id="APF17239.1"/>
    </source>
</evidence>
<dbReference type="Pfam" id="PF03051">
    <property type="entry name" value="Peptidase_C1_2"/>
    <property type="match status" value="1"/>
</dbReference>
<dbReference type="HOGENOM" id="CLU_056707_1_0_0"/>
<keyword evidence="5" id="KW-1185">Reference proteome</keyword>
<evidence type="ECO:0000313" key="4">
    <source>
        <dbReference type="EMBL" id="EHO41371.1"/>
    </source>
</evidence>
<dbReference type="InParanoid" id="H1XSF9"/>
<reference evidence="3 6" key="2">
    <citation type="submission" date="2016-11" db="EMBL/GenBank/DDBJ databases">
        <title>Genomic analysis of Caldithrix abyssi and proposal of a novel bacterial phylum Caldithrichaeota.</title>
        <authorList>
            <person name="Kublanov I."/>
            <person name="Sigalova O."/>
            <person name="Gavrilov S."/>
            <person name="Lebedinsky A."/>
            <person name="Ivanova N."/>
            <person name="Daum C."/>
            <person name="Reddy T."/>
            <person name="Klenk H.P."/>
            <person name="Goker M."/>
            <person name="Reva O."/>
            <person name="Miroshnichenko M."/>
            <person name="Kyprides N."/>
            <person name="Woyke T."/>
            <person name="Gelfand M."/>
        </authorList>
    </citation>
    <scope>NUCLEOTIDE SEQUENCE [LARGE SCALE GENOMIC DNA]</scope>
    <source>
        <strain evidence="3 6">LF13</strain>
    </source>
</reference>
<name>H1XSF9_CALAY</name>
<dbReference type="OrthoDB" id="9814054at2"/>
<evidence type="ECO:0000313" key="5">
    <source>
        <dbReference type="Proteomes" id="UP000004671"/>
    </source>
</evidence>
<keyword evidence="1" id="KW-0788">Thiol protease</keyword>
<protein>
    <recommendedName>
        <fullName evidence="1">Aminopeptidase</fullName>
    </recommendedName>
</protein>
<dbReference type="GO" id="GO:0006508">
    <property type="term" value="P:proteolysis"/>
    <property type="evidence" value="ECO:0007669"/>
    <property type="project" value="UniProtKB-KW"/>
</dbReference>
<feature type="signal peptide" evidence="2">
    <location>
        <begin position="1"/>
        <end position="19"/>
    </location>
</feature>
<dbReference type="RefSeq" id="WP_006928489.1">
    <property type="nucleotide sequence ID" value="NZ_CM001402.1"/>
</dbReference>
<dbReference type="GO" id="GO:0070005">
    <property type="term" value="F:cysteine-type aminopeptidase activity"/>
    <property type="evidence" value="ECO:0007669"/>
    <property type="project" value="InterPro"/>
</dbReference>
<dbReference type="KEGG" id="caby:Cabys_488"/>
<keyword evidence="1 4" id="KW-0378">Hydrolase</keyword>
<dbReference type="EMBL" id="CP018099">
    <property type="protein sequence ID" value="APF17239.1"/>
    <property type="molecule type" value="Genomic_DNA"/>
</dbReference>
<dbReference type="InterPro" id="IPR004134">
    <property type="entry name" value="Peptidase_C1B"/>
</dbReference>
<evidence type="ECO:0000256" key="1">
    <source>
        <dbReference type="PIRNR" id="PIRNR005700"/>
    </source>
</evidence>
<dbReference type="AlphaFoldDB" id="H1XSF9"/>
<dbReference type="STRING" id="880073.Cabys_488"/>
<accession>H1XSF9</accession>
<dbReference type="EMBL" id="CM001402">
    <property type="protein sequence ID" value="EHO41371.1"/>
    <property type="molecule type" value="Genomic_DNA"/>
</dbReference>
<evidence type="ECO:0000313" key="6">
    <source>
        <dbReference type="Proteomes" id="UP000183868"/>
    </source>
</evidence>
<evidence type="ECO:0000256" key="2">
    <source>
        <dbReference type="SAM" id="SignalP"/>
    </source>
</evidence>
<dbReference type="PIRSF" id="PIRSF005700">
    <property type="entry name" value="PepC"/>
    <property type="match status" value="1"/>
</dbReference>
<sequence precursor="true">MRRLVFIFSLLSALAIAQAGDFDAQKYLQQIHKPANKAKFHVLAHLSPLNQDTTSACWAFATTSFIESEMQRLGLDTVRLSMMFPFFHVYIEKARRFVQTRGQSHFAPGDLFTGVWDMIQQYGMVPYQAYSGLPEGKNTYNQQLMYAQLDSLMQKVKALRLWDEDLVLYKVRQILYKHMGVPPQVFEYKGKTYDPKSFLRKVVRLPWDDYLMVTSFQYAPFYQFVELKVPDNWAHHDDYFNVPLEEFYRGIKNALKRGYTVAFDSDIGEPGRMGRYDAAFVVPYDIPGEYIDQDARELRFKTGVTTDDHLMHMVGYRRVKGDDWFLVKDSWRTAWDGSPDLDGYYLFHGDYVKLKVLAFMAHKEAIPEIVKKIKAQK</sequence>
<proteinExistence type="inferred from homology"/>
<dbReference type="SUPFAM" id="SSF54001">
    <property type="entry name" value="Cysteine proteinases"/>
    <property type="match status" value="1"/>
</dbReference>
<dbReference type="InterPro" id="IPR038765">
    <property type="entry name" value="Papain-like_cys_pep_sf"/>
</dbReference>
<organism evidence="4 5">
    <name type="scientific">Caldithrix abyssi DSM 13497</name>
    <dbReference type="NCBI Taxonomy" id="880073"/>
    <lineage>
        <taxon>Bacteria</taxon>
        <taxon>Pseudomonadati</taxon>
        <taxon>Calditrichota</taxon>
        <taxon>Calditrichia</taxon>
        <taxon>Calditrichales</taxon>
        <taxon>Calditrichaceae</taxon>
        <taxon>Caldithrix</taxon>
    </lineage>
</organism>
<gene>
    <name evidence="3" type="ORF">Cabys_488</name>
    <name evidence="4" type="ORF">Calab_1755</name>
</gene>
<dbReference type="Proteomes" id="UP000004671">
    <property type="component" value="Chromosome"/>
</dbReference>
<feature type="chain" id="PRO_5009695303" description="Aminopeptidase" evidence="2">
    <location>
        <begin position="20"/>
        <end position="377"/>
    </location>
</feature>
<dbReference type="eggNOG" id="COG3579">
    <property type="taxonomic scope" value="Bacteria"/>
</dbReference>
<dbReference type="PaxDb" id="880073-Calab_1755"/>
<keyword evidence="1" id="KW-0645">Protease</keyword>
<dbReference type="Gene3D" id="3.90.70.10">
    <property type="entry name" value="Cysteine proteinases"/>
    <property type="match status" value="1"/>
</dbReference>
<dbReference type="Proteomes" id="UP000183868">
    <property type="component" value="Chromosome"/>
</dbReference>